<evidence type="ECO:0000256" key="14">
    <source>
        <dbReference type="ARBA" id="ARBA00023264"/>
    </source>
</evidence>
<feature type="transmembrane region" description="Helical" evidence="16">
    <location>
        <begin position="36"/>
        <end position="54"/>
    </location>
</feature>
<dbReference type="GO" id="GO:0005576">
    <property type="term" value="C:extracellular region"/>
    <property type="evidence" value="ECO:0007669"/>
    <property type="project" value="UniProtKB-SubCell"/>
</dbReference>
<evidence type="ECO:0000256" key="6">
    <source>
        <dbReference type="ARBA" id="ARBA00022525"/>
    </source>
</evidence>
<accession>A0A2T0RFA5</accession>
<evidence type="ECO:0000256" key="4">
    <source>
        <dbReference type="ARBA" id="ARBA00022475"/>
    </source>
</evidence>
<evidence type="ECO:0000256" key="13">
    <source>
        <dbReference type="ARBA" id="ARBA00023209"/>
    </source>
</evidence>
<evidence type="ECO:0000256" key="8">
    <source>
        <dbReference type="ARBA" id="ARBA00022692"/>
    </source>
</evidence>
<name>A0A2T0RFA5_9RHOB</name>
<keyword evidence="7" id="KW-0808">Transferase</keyword>
<evidence type="ECO:0000256" key="10">
    <source>
        <dbReference type="ARBA" id="ARBA00022989"/>
    </source>
</evidence>
<dbReference type="EMBL" id="PVTD01000018">
    <property type="protein sequence ID" value="PRY19780.1"/>
    <property type="molecule type" value="Genomic_DNA"/>
</dbReference>
<keyword evidence="12 16" id="KW-0472">Membrane</keyword>
<dbReference type="InterPro" id="IPR025202">
    <property type="entry name" value="PLD-like_dom"/>
</dbReference>
<dbReference type="Gene3D" id="3.30.870.10">
    <property type="entry name" value="Endonuclease Chain A"/>
    <property type="match status" value="2"/>
</dbReference>
<evidence type="ECO:0000259" key="17">
    <source>
        <dbReference type="PROSITE" id="PS50035"/>
    </source>
</evidence>
<dbReference type="SUPFAM" id="SSF56024">
    <property type="entry name" value="Phospholipase D/nuclease"/>
    <property type="match status" value="2"/>
</dbReference>
<evidence type="ECO:0000313" key="19">
    <source>
        <dbReference type="Proteomes" id="UP000239480"/>
    </source>
</evidence>
<dbReference type="PANTHER" id="PTHR21248:SF22">
    <property type="entry name" value="PHOSPHOLIPASE D"/>
    <property type="match status" value="1"/>
</dbReference>
<dbReference type="Pfam" id="PF13091">
    <property type="entry name" value="PLDc_2"/>
    <property type="match status" value="2"/>
</dbReference>
<dbReference type="GO" id="GO:0005886">
    <property type="term" value="C:plasma membrane"/>
    <property type="evidence" value="ECO:0007669"/>
    <property type="project" value="UniProtKB-SubCell"/>
</dbReference>
<dbReference type="PANTHER" id="PTHR21248">
    <property type="entry name" value="CARDIOLIPIN SYNTHASE"/>
    <property type="match status" value="1"/>
</dbReference>
<reference evidence="18 19" key="1">
    <citation type="submission" date="2018-03" db="EMBL/GenBank/DDBJ databases">
        <title>Genomic Encyclopedia of Archaeal and Bacterial Type Strains, Phase II (KMG-II): from individual species to whole genera.</title>
        <authorList>
            <person name="Goeker M."/>
        </authorList>
    </citation>
    <scope>NUCLEOTIDE SEQUENCE [LARGE SCALE GENOMIC DNA]</scope>
    <source>
        <strain evidence="18 19">DSM 29328</strain>
    </source>
</reference>
<protein>
    <recommendedName>
        <fullName evidence="15">Cardiolipin synthase</fullName>
        <ecNumber evidence="15">2.7.8.-</ecNumber>
    </recommendedName>
</protein>
<evidence type="ECO:0000256" key="7">
    <source>
        <dbReference type="ARBA" id="ARBA00022679"/>
    </source>
</evidence>
<evidence type="ECO:0000256" key="2">
    <source>
        <dbReference type="ARBA" id="ARBA00004236"/>
    </source>
</evidence>
<feature type="domain" description="PLD phosphodiesterase" evidence="17">
    <location>
        <begin position="383"/>
        <end position="410"/>
    </location>
</feature>
<evidence type="ECO:0000256" key="11">
    <source>
        <dbReference type="ARBA" id="ARBA00023098"/>
    </source>
</evidence>
<comment type="subcellular location">
    <subcellularLocation>
        <location evidence="2">Cell membrane</location>
    </subcellularLocation>
    <subcellularLocation>
        <location evidence="3">Secreted</location>
    </subcellularLocation>
</comment>
<evidence type="ECO:0000256" key="3">
    <source>
        <dbReference type="ARBA" id="ARBA00004613"/>
    </source>
</evidence>
<dbReference type="FunFam" id="3.30.870.10:FF:000014">
    <property type="entry name" value="Cardiolipin synthase"/>
    <property type="match status" value="1"/>
</dbReference>
<keyword evidence="9" id="KW-0677">Repeat</keyword>
<keyword evidence="6" id="KW-0964">Secreted</keyword>
<evidence type="ECO:0000256" key="15">
    <source>
        <dbReference type="NCBIfam" id="TIGR04265"/>
    </source>
</evidence>
<dbReference type="GO" id="GO:0008808">
    <property type="term" value="F:cardiolipin synthase activity"/>
    <property type="evidence" value="ECO:0007669"/>
    <property type="project" value="UniProtKB-UniRule"/>
</dbReference>
<evidence type="ECO:0000256" key="5">
    <source>
        <dbReference type="ARBA" id="ARBA00022516"/>
    </source>
</evidence>
<proteinExistence type="predicted"/>
<dbReference type="EC" id="2.7.8.-" evidence="15"/>
<keyword evidence="11" id="KW-0443">Lipid metabolism</keyword>
<keyword evidence="4" id="KW-1003">Cell membrane</keyword>
<dbReference type="GO" id="GO:0032049">
    <property type="term" value="P:cardiolipin biosynthetic process"/>
    <property type="evidence" value="ECO:0007669"/>
    <property type="project" value="UniProtKB-UniRule"/>
</dbReference>
<evidence type="ECO:0000256" key="1">
    <source>
        <dbReference type="ARBA" id="ARBA00003145"/>
    </source>
</evidence>
<dbReference type="SMART" id="SM00155">
    <property type="entry name" value="PLDc"/>
    <property type="match status" value="2"/>
</dbReference>
<sequence>MPSLLVLALVALQIVAIVFAFRAIRSARTPQGSVAWVVFLIAAPYIAVPAFLFLGNSRVRNHIVARRESEEVIAGVARHAEQHPAHGDRKALGYGGFEKAAEVPVLSGNDMQLLVDGEAAFDALFAAIDAAQDYVLAQFYIVHDDELGRAFQARLLAAMERGVTVRLLYDAVGCVKLPESYLDRLREGGVHIMDQNAIRGPKTRFQINFRNHRKTVVVDGTLGLTGGFNVGDEYMGRDPKFGAWRDTHCTLKGPIVSQLQLVFAEDWYWANEEVLVESLNWDSGRAEANMDGLIMATGPADVQETGSIYFCAAISAAKDRLWIASPYFVPETDIMTALKLAAMRGVDVRIMVPEVIDHTIPWLAAFAYFDELVEAGVQIWRYDSGFMHQKVLVVDECIASVGTTNLDNRSCRLNFEATAILFDSRAARDVAAMLEADFEKCFLLETLLVEQPAKIRLGAPVARLFAPLL</sequence>
<dbReference type="PROSITE" id="PS50035">
    <property type="entry name" value="PLD"/>
    <property type="match status" value="2"/>
</dbReference>
<dbReference type="RefSeq" id="WP_106208285.1">
    <property type="nucleotide sequence ID" value="NZ_PVTD01000018.1"/>
</dbReference>
<feature type="domain" description="PLD phosphodiesterase" evidence="17">
    <location>
        <begin position="207"/>
        <end position="234"/>
    </location>
</feature>
<dbReference type="InterPro" id="IPR022924">
    <property type="entry name" value="Cardiolipin_synthase"/>
</dbReference>
<comment type="function">
    <text evidence="1">Could be a virulence factor.</text>
</comment>
<organism evidence="18 19">
    <name type="scientific">Aliiruegeria haliotis</name>
    <dbReference type="NCBI Taxonomy" id="1280846"/>
    <lineage>
        <taxon>Bacteria</taxon>
        <taxon>Pseudomonadati</taxon>
        <taxon>Pseudomonadota</taxon>
        <taxon>Alphaproteobacteria</taxon>
        <taxon>Rhodobacterales</taxon>
        <taxon>Roseobacteraceae</taxon>
        <taxon>Aliiruegeria</taxon>
    </lineage>
</organism>
<dbReference type="AlphaFoldDB" id="A0A2T0RFA5"/>
<keyword evidence="5" id="KW-0444">Lipid biosynthesis</keyword>
<evidence type="ECO:0000256" key="12">
    <source>
        <dbReference type="ARBA" id="ARBA00023136"/>
    </source>
</evidence>
<gene>
    <name evidence="18" type="ORF">CLV78_11823</name>
</gene>
<keyword evidence="14" id="KW-1208">Phospholipid metabolism</keyword>
<evidence type="ECO:0000256" key="16">
    <source>
        <dbReference type="SAM" id="Phobius"/>
    </source>
</evidence>
<keyword evidence="19" id="KW-1185">Reference proteome</keyword>
<evidence type="ECO:0000313" key="18">
    <source>
        <dbReference type="EMBL" id="PRY19780.1"/>
    </source>
</evidence>
<keyword evidence="8 16" id="KW-0812">Transmembrane</keyword>
<dbReference type="InterPro" id="IPR001736">
    <property type="entry name" value="PLipase_D/transphosphatidylase"/>
</dbReference>
<dbReference type="OrthoDB" id="9762009at2"/>
<dbReference type="NCBIfam" id="TIGR04265">
    <property type="entry name" value="bac_cardiolipin"/>
    <property type="match status" value="1"/>
</dbReference>
<comment type="caution">
    <text evidence="18">The sequence shown here is derived from an EMBL/GenBank/DDBJ whole genome shotgun (WGS) entry which is preliminary data.</text>
</comment>
<dbReference type="Proteomes" id="UP000239480">
    <property type="component" value="Unassembled WGS sequence"/>
</dbReference>
<keyword evidence="10 16" id="KW-1133">Transmembrane helix</keyword>
<evidence type="ECO:0000256" key="9">
    <source>
        <dbReference type="ARBA" id="ARBA00022737"/>
    </source>
</evidence>
<keyword evidence="13" id="KW-0594">Phospholipid biosynthesis</keyword>